<comment type="similarity">
    <text evidence="1">Belongs to the RcsF family.</text>
</comment>
<dbReference type="HOGENOM" id="CLU_142248_1_0_6"/>
<keyword evidence="3" id="KW-0732">Signal</keyword>
<dbReference type="InterPro" id="IPR030852">
    <property type="entry name" value="RcsF"/>
</dbReference>
<dbReference type="KEGG" id="hav:AT03_18680"/>
<sequence length="139" mass="14849">MRALPLCLLAATLALSGCSLLHSKSENTTPVEPAKAQVSTTKTTKPTQPKPRPVKVYDNAEDLVGKPFRDLGEVTGSVCQATEQDSPPNLATARKRMQIKASTMKANAVLLHQCQVVTDVQGCYQQAVCKGSALNVSKQ</sequence>
<dbReference type="Pfam" id="PF16358">
    <property type="entry name" value="RcsF"/>
    <property type="match status" value="1"/>
</dbReference>
<feature type="disulfide bond" evidence="1">
    <location>
        <begin position="114"/>
        <end position="129"/>
    </location>
</feature>
<gene>
    <name evidence="1 4" type="primary">rcsF</name>
    <name evidence="4" type="ORF">AT03_18680</name>
</gene>
<feature type="signal peptide" evidence="3">
    <location>
        <begin position="1"/>
        <end position="23"/>
    </location>
</feature>
<comment type="subcellular location">
    <subcellularLocation>
        <location evidence="1">Cell outer membrane</location>
        <topology evidence="1">Lipid-anchor</topology>
        <orientation evidence="1">Periplasmic side</orientation>
    </subcellularLocation>
</comment>
<dbReference type="Gene3D" id="3.30.110.70">
    <property type="entry name" value="Hypothetical protein apc22750. Chain B"/>
    <property type="match status" value="1"/>
</dbReference>
<feature type="region of interest" description="Disordered" evidence="2">
    <location>
        <begin position="24"/>
        <end position="55"/>
    </location>
</feature>
<dbReference type="PROSITE" id="PS51257">
    <property type="entry name" value="PROKAR_LIPOPROTEIN"/>
    <property type="match status" value="1"/>
</dbReference>
<keyword evidence="5" id="KW-1185">Reference proteome</keyword>
<name>A0A097R668_HAFAL</name>
<dbReference type="GeneID" id="56893334"/>
<organism evidence="4 5">
    <name type="scientific">Hafnia alvei FB1</name>
    <dbReference type="NCBI Taxonomy" id="1453496"/>
    <lineage>
        <taxon>Bacteria</taxon>
        <taxon>Pseudomonadati</taxon>
        <taxon>Pseudomonadota</taxon>
        <taxon>Gammaproteobacteria</taxon>
        <taxon>Enterobacterales</taxon>
        <taxon>Hafniaceae</taxon>
        <taxon>Hafnia</taxon>
    </lineage>
</organism>
<keyword evidence="1" id="KW-0472">Membrane</keyword>
<feature type="disulfide bond" evidence="1">
    <location>
        <begin position="79"/>
        <end position="123"/>
    </location>
</feature>
<feature type="chain" id="PRO_5008460892" description="Outer membrane lipoprotein RcsF" evidence="3">
    <location>
        <begin position="24"/>
        <end position="139"/>
    </location>
</feature>
<evidence type="ECO:0000313" key="5">
    <source>
        <dbReference type="Proteomes" id="UP000029986"/>
    </source>
</evidence>
<dbReference type="Proteomes" id="UP000029986">
    <property type="component" value="Chromosome"/>
</dbReference>
<keyword evidence="1" id="KW-0998">Cell outer membrane</keyword>
<evidence type="ECO:0000256" key="2">
    <source>
        <dbReference type="SAM" id="MobiDB-lite"/>
    </source>
</evidence>
<reference evidence="4 5" key="1">
    <citation type="journal article" date="2014" name="Gut Pathog.">
        <title>Gene clusters of Hafnia alvei strain FB1 important in survival and pathogenesis: a draft genome perspective.</title>
        <authorList>
            <person name="Tan J.Y."/>
            <person name="Yin W.F."/>
            <person name="Chan K.G."/>
        </authorList>
    </citation>
    <scope>NUCLEOTIDE SEQUENCE [LARGE SCALE GENOMIC DNA]</scope>
    <source>
        <strain evidence="4 5">FB1</strain>
    </source>
</reference>
<protein>
    <recommendedName>
        <fullName evidence="1">Outer membrane lipoprotein RcsF</fullName>
    </recommendedName>
</protein>
<comment type="function">
    <text evidence="1">Essential component of the Rcs signaling system, which controls transcription of numerous genes. Plays a role in signal transduction from the cell surface to the histidine kinase RcsC. May detect outer membrane defects.</text>
</comment>
<evidence type="ECO:0000256" key="3">
    <source>
        <dbReference type="SAM" id="SignalP"/>
    </source>
</evidence>
<dbReference type="OrthoDB" id="6505467at2"/>
<proteinExistence type="inferred from homology"/>
<keyword evidence="1" id="KW-1015">Disulfide bond</keyword>
<dbReference type="NCBIfam" id="NF008048">
    <property type="entry name" value="PRK10781.1"/>
    <property type="match status" value="1"/>
</dbReference>
<accession>A0A097R668</accession>
<dbReference type="RefSeq" id="WP_025801173.1">
    <property type="nucleotide sequence ID" value="NZ_CP009706.1"/>
</dbReference>
<dbReference type="HAMAP" id="MF_00976">
    <property type="entry name" value="RcsF"/>
    <property type="match status" value="1"/>
</dbReference>
<evidence type="ECO:0000313" key="4">
    <source>
        <dbReference type="EMBL" id="AIU74221.1"/>
    </source>
</evidence>
<dbReference type="GO" id="GO:0035556">
    <property type="term" value="P:intracellular signal transduction"/>
    <property type="evidence" value="ECO:0007669"/>
    <property type="project" value="InterPro"/>
</dbReference>
<dbReference type="AlphaFoldDB" id="A0A097R668"/>
<dbReference type="PATRIC" id="fig|1453496.5.peg.3844"/>
<dbReference type="eggNOG" id="ENOG5031XBN">
    <property type="taxonomic scope" value="Bacteria"/>
</dbReference>
<evidence type="ECO:0000256" key="1">
    <source>
        <dbReference type="HAMAP-Rule" id="MF_00976"/>
    </source>
</evidence>
<dbReference type="EMBL" id="CP009706">
    <property type="protein sequence ID" value="AIU74221.1"/>
    <property type="molecule type" value="Genomic_DNA"/>
</dbReference>
<dbReference type="GO" id="GO:0031241">
    <property type="term" value="C:periplasmic side of cell outer membrane"/>
    <property type="evidence" value="ECO:0007669"/>
    <property type="project" value="UniProtKB-UniRule"/>
</dbReference>